<dbReference type="Pfam" id="PF01323">
    <property type="entry name" value="DSBA"/>
    <property type="match status" value="1"/>
</dbReference>
<gene>
    <name evidence="2" type="ORF">PLOB_00014863</name>
</gene>
<keyword evidence="3" id="KW-1185">Reference proteome</keyword>
<dbReference type="InterPro" id="IPR001853">
    <property type="entry name" value="DSBA-like_thioredoxin_dom"/>
</dbReference>
<dbReference type="Proteomes" id="UP001159405">
    <property type="component" value="Unassembled WGS sequence"/>
</dbReference>
<sequence>MKEVVFYYDVVCPFAFIARKLIEGVARRTGAKIRWKPVLLGGLYKGTQAPQGAAGSAYDDMCASKIKILADGPQCTVPTDICGTRTGRGH</sequence>
<evidence type="ECO:0000313" key="2">
    <source>
        <dbReference type="EMBL" id="CAH3106479.1"/>
    </source>
</evidence>
<organism evidence="2 3">
    <name type="scientific">Porites lobata</name>
    <dbReference type="NCBI Taxonomy" id="104759"/>
    <lineage>
        <taxon>Eukaryota</taxon>
        <taxon>Metazoa</taxon>
        <taxon>Cnidaria</taxon>
        <taxon>Anthozoa</taxon>
        <taxon>Hexacorallia</taxon>
        <taxon>Scleractinia</taxon>
        <taxon>Fungiina</taxon>
        <taxon>Poritidae</taxon>
        <taxon>Porites</taxon>
    </lineage>
</organism>
<accession>A0ABN8NEM3</accession>
<evidence type="ECO:0000259" key="1">
    <source>
        <dbReference type="Pfam" id="PF01323"/>
    </source>
</evidence>
<feature type="domain" description="DSBA-like thioredoxin" evidence="1">
    <location>
        <begin position="4"/>
        <end position="65"/>
    </location>
</feature>
<name>A0ABN8NEM3_9CNID</name>
<comment type="caution">
    <text evidence="2">The sequence shown here is derived from an EMBL/GenBank/DDBJ whole genome shotgun (WGS) entry which is preliminary data.</text>
</comment>
<evidence type="ECO:0000313" key="3">
    <source>
        <dbReference type="Proteomes" id="UP001159405"/>
    </source>
</evidence>
<dbReference type="Gene3D" id="3.40.30.10">
    <property type="entry name" value="Glutaredoxin"/>
    <property type="match status" value="1"/>
</dbReference>
<dbReference type="InterPro" id="IPR036249">
    <property type="entry name" value="Thioredoxin-like_sf"/>
</dbReference>
<proteinExistence type="predicted"/>
<dbReference type="EMBL" id="CALNXK010000019">
    <property type="protein sequence ID" value="CAH3106479.1"/>
    <property type="molecule type" value="Genomic_DNA"/>
</dbReference>
<dbReference type="SUPFAM" id="SSF52833">
    <property type="entry name" value="Thioredoxin-like"/>
    <property type="match status" value="1"/>
</dbReference>
<protein>
    <recommendedName>
        <fullName evidence="1">DSBA-like thioredoxin domain-containing protein</fullName>
    </recommendedName>
</protein>
<reference evidence="2 3" key="1">
    <citation type="submission" date="2022-05" db="EMBL/GenBank/DDBJ databases">
        <authorList>
            <consortium name="Genoscope - CEA"/>
            <person name="William W."/>
        </authorList>
    </citation>
    <scope>NUCLEOTIDE SEQUENCE [LARGE SCALE GENOMIC DNA]</scope>
</reference>